<evidence type="ECO:0000313" key="6">
    <source>
        <dbReference type="EMBL" id="KAJ7942732.1"/>
    </source>
</evidence>
<gene>
    <name evidence="6" type="ORF">O6P43_032363</name>
</gene>
<dbReference type="KEGG" id="qsa:O6P43_032363"/>
<dbReference type="Proteomes" id="UP001163823">
    <property type="component" value="Chromosome 14"/>
</dbReference>
<dbReference type="AlphaFoldDB" id="A0AAD7P5E6"/>
<dbReference type="InterPro" id="IPR055275">
    <property type="entry name" value="Ferredox_Rdtase"/>
</dbReference>
<comment type="cofactor">
    <cofactor evidence="1">
        <name>FAD</name>
        <dbReference type="ChEBI" id="CHEBI:57692"/>
    </cofactor>
</comment>
<reference evidence="6" key="1">
    <citation type="journal article" date="2023" name="Science">
        <title>Elucidation of the pathway for biosynthesis of saponin adjuvants from the soapbark tree.</title>
        <authorList>
            <person name="Reed J."/>
            <person name="Orme A."/>
            <person name="El-Demerdash A."/>
            <person name="Owen C."/>
            <person name="Martin L.B.B."/>
            <person name="Misra R.C."/>
            <person name="Kikuchi S."/>
            <person name="Rejzek M."/>
            <person name="Martin A.C."/>
            <person name="Harkess A."/>
            <person name="Leebens-Mack J."/>
            <person name="Louveau T."/>
            <person name="Stephenson M.J."/>
            <person name="Osbourn A."/>
        </authorList>
    </citation>
    <scope>NUCLEOTIDE SEQUENCE</scope>
    <source>
        <strain evidence="6">S10</strain>
    </source>
</reference>
<keyword evidence="7" id="KW-1185">Reference proteome</keyword>
<evidence type="ECO:0000256" key="1">
    <source>
        <dbReference type="ARBA" id="ARBA00001974"/>
    </source>
</evidence>
<keyword evidence="3" id="KW-0274">FAD</keyword>
<name>A0AAD7P5E6_QUISA</name>
<keyword evidence="2" id="KW-0285">Flavoprotein</keyword>
<keyword evidence="4" id="KW-0521">NADP</keyword>
<evidence type="ECO:0000313" key="7">
    <source>
        <dbReference type="Proteomes" id="UP001163823"/>
    </source>
</evidence>
<dbReference type="SUPFAM" id="SSF51905">
    <property type="entry name" value="FAD/NAD(P)-binding domain"/>
    <property type="match status" value="1"/>
</dbReference>
<dbReference type="Gene3D" id="3.40.50.720">
    <property type="entry name" value="NAD(P)-binding Rossmann-like Domain"/>
    <property type="match status" value="1"/>
</dbReference>
<protein>
    <submittedName>
        <fullName evidence="6">NADPH:adrenodoxin oxidoreductase, mitochondrial</fullName>
    </submittedName>
</protein>
<dbReference type="EMBL" id="JARAOO010000014">
    <property type="protein sequence ID" value="KAJ7942732.1"/>
    <property type="molecule type" value="Genomic_DNA"/>
</dbReference>
<dbReference type="Gene3D" id="3.50.50.60">
    <property type="entry name" value="FAD/NAD(P)-binding domain"/>
    <property type="match status" value="2"/>
</dbReference>
<evidence type="ECO:0000256" key="4">
    <source>
        <dbReference type="ARBA" id="ARBA00022857"/>
    </source>
</evidence>
<evidence type="ECO:0000256" key="3">
    <source>
        <dbReference type="ARBA" id="ARBA00022827"/>
    </source>
</evidence>
<dbReference type="PANTHER" id="PTHR48467">
    <property type="entry name" value="GLUTAMATE SYNTHASE 1 [NADH], CHLOROPLASTIC-LIKE"/>
    <property type="match status" value="1"/>
</dbReference>
<dbReference type="InterPro" id="IPR036188">
    <property type="entry name" value="FAD/NAD-bd_sf"/>
</dbReference>
<organism evidence="6 7">
    <name type="scientific">Quillaja saponaria</name>
    <name type="common">Soap bark tree</name>
    <dbReference type="NCBI Taxonomy" id="32244"/>
    <lineage>
        <taxon>Eukaryota</taxon>
        <taxon>Viridiplantae</taxon>
        <taxon>Streptophyta</taxon>
        <taxon>Embryophyta</taxon>
        <taxon>Tracheophyta</taxon>
        <taxon>Spermatophyta</taxon>
        <taxon>Magnoliopsida</taxon>
        <taxon>eudicotyledons</taxon>
        <taxon>Gunneridae</taxon>
        <taxon>Pentapetalae</taxon>
        <taxon>rosids</taxon>
        <taxon>fabids</taxon>
        <taxon>Fabales</taxon>
        <taxon>Quillajaceae</taxon>
        <taxon>Quillaja</taxon>
    </lineage>
</organism>
<comment type="caution">
    <text evidence="6">The sequence shown here is derived from an EMBL/GenBank/DDBJ whole genome shotgun (WGS) entry which is preliminary data.</text>
</comment>
<proteinExistence type="predicted"/>
<evidence type="ECO:0000256" key="5">
    <source>
        <dbReference type="ARBA" id="ARBA00023002"/>
    </source>
</evidence>
<dbReference type="PANTHER" id="PTHR48467:SF1">
    <property type="entry name" value="GLUTAMATE SYNTHASE 1 [NADH], CHLOROPLASTIC-LIKE"/>
    <property type="match status" value="1"/>
</dbReference>
<accession>A0AAD7P5E6</accession>
<sequence>MLGSSIFLSKLHELYHVVLLAYGAESDSNLCIPGENLIGIHSAREYVYRDNGNPDCRNLDPDLKSTDTAVILGQCLAALEESTVRKVYLVGRHGPAQATCTAKELREVLGISYLDVHIKEADLQKTPADGSPVSVINFEKTVLKGVGPVCWHWTIGRPQMMVLKSMDYKSISVDGLPFDHQKGIVPNIRGRVLRDTSGDTTLFEEGLYVCGWLEREPTGIIATNFYCAEETVAGISEDLEKGVSVSSSNLPKPVRREGLLQLLYNRNVRVVPFTDWKR</sequence>
<dbReference type="GO" id="GO:0016491">
    <property type="term" value="F:oxidoreductase activity"/>
    <property type="evidence" value="ECO:0007669"/>
    <property type="project" value="UniProtKB-KW"/>
</dbReference>
<evidence type="ECO:0000256" key="2">
    <source>
        <dbReference type="ARBA" id="ARBA00022630"/>
    </source>
</evidence>
<keyword evidence="5" id="KW-0560">Oxidoreductase</keyword>